<comment type="caution">
    <text evidence="2">The sequence shown here is derived from an EMBL/GenBank/DDBJ whole genome shotgun (WGS) entry which is preliminary data.</text>
</comment>
<dbReference type="AlphaFoldDB" id="M2U5F3"/>
<evidence type="ECO:0008006" key="4">
    <source>
        <dbReference type="Google" id="ProtNLM"/>
    </source>
</evidence>
<dbReference type="Pfam" id="PF09476">
    <property type="entry name" value="Pilus_CpaD"/>
    <property type="match status" value="1"/>
</dbReference>
<sequence>MTKSAMIAAAALAIALTLPACQRGPGFSQVAPQHVPTVTEQVFVHDLTYTGPGQFAPGEMEELAEWLDTIDLKYGDRISVDDPNPIGAAARAERLGELVGTHGLLLRETGPVTDPPLPTGVTRLVVVRAQAAVPECPDHSRRSNPDFEGSVTSNFSCATASNMAAMIADPNDLVAGKTYVGGTTATQFPDAATGARSSAAAGAGLTFGQRGRDQ</sequence>
<dbReference type="Proteomes" id="UP000011717">
    <property type="component" value="Unassembled WGS sequence"/>
</dbReference>
<dbReference type="OrthoDB" id="9802674at2"/>
<dbReference type="EMBL" id="AMRV01000003">
    <property type="protein sequence ID" value="EMD83228.1"/>
    <property type="molecule type" value="Genomic_DNA"/>
</dbReference>
<evidence type="ECO:0000256" key="1">
    <source>
        <dbReference type="SAM" id="SignalP"/>
    </source>
</evidence>
<evidence type="ECO:0000313" key="2">
    <source>
        <dbReference type="EMBL" id="EMD83228.1"/>
    </source>
</evidence>
<feature type="signal peptide" evidence="1">
    <location>
        <begin position="1"/>
        <end position="22"/>
    </location>
</feature>
<name>M2U5F3_9SPHN</name>
<proteinExistence type="predicted"/>
<evidence type="ECO:0000313" key="3">
    <source>
        <dbReference type="Proteomes" id="UP000011717"/>
    </source>
</evidence>
<accession>M2U5F3</accession>
<protein>
    <recommendedName>
        <fullName evidence="4">Pilus assembly protein CpaD</fullName>
    </recommendedName>
</protein>
<gene>
    <name evidence="2" type="ORF">C725_1129</name>
</gene>
<keyword evidence="1" id="KW-0732">Signal</keyword>
<feature type="chain" id="PRO_5004026996" description="Pilus assembly protein CpaD" evidence="1">
    <location>
        <begin position="23"/>
        <end position="214"/>
    </location>
</feature>
<dbReference type="InterPro" id="IPR019027">
    <property type="entry name" value="Pilus_biogenesis_CpaD-related"/>
</dbReference>
<keyword evidence="3" id="KW-1185">Reference proteome</keyword>
<reference evidence="2 3" key="1">
    <citation type="journal article" date="2013" name="Genome Announc.">
        <title>Draft Genome Sequence of Strain JLT2015T, Belonging to the Family Sphingomonadaceae of the Alphaproteobacteria.</title>
        <authorList>
            <person name="Tang K."/>
            <person name="Liu K."/>
            <person name="Li S."/>
            <person name="Jiao N."/>
        </authorList>
    </citation>
    <scope>NUCLEOTIDE SEQUENCE [LARGE SCALE GENOMIC DNA]</scope>
    <source>
        <strain evidence="2 3">JLT2015</strain>
    </source>
</reference>
<dbReference type="RefSeq" id="WP_008600790.1">
    <property type="nucleotide sequence ID" value="NZ_AMRV01000003.1"/>
</dbReference>
<organism evidence="2 3">
    <name type="scientific">Pacificimonas flava</name>
    <dbReference type="NCBI Taxonomy" id="1234595"/>
    <lineage>
        <taxon>Bacteria</taxon>
        <taxon>Pseudomonadati</taxon>
        <taxon>Pseudomonadota</taxon>
        <taxon>Alphaproteobacteria</taxon>
        <taxon>Sphingomonadales</taxon>
        <taxon>Sphingosinicellaceae</taxon>
        <taxon>Pacificimonas</taxon>
    </lineage>
</organism>